<dbReference type="Proteomes" id="UP001234585">
    <property type="component" value="Plasmid unnamed1"/>
</dbReference>
<evidence type="ECO:0000313" key="3">
    <source>
        <dbReference type="EMBL" id="WLS00349.1"/>
    </source>
</evidence>
<sequence>MKIVHVITSIDPDSGGPQAVVMRLAAAQASLGHDVRVVSQADDRTLASVARLGAAIPGFQRVVWHILPPPGTIEAILCLKARPFLARVLADSAQVHLHGIWEPILACAAAIATRNGIPYCVCPAGMLDSWSLSQKPWKKRLALAVAFRRMLDGAAFLHALNRDEVKLMRPLHLKAPAEIIPNGVFTEEFETLPAAADFPALIGLPAGRRFVLFLSRLHYKKGLDLLASAFQLVARQCPDVDLVVAGPDGGAEDDFRDLVRRFGLEHRVFMVGPVYGDTKLKAFAAAACFCLPSRQEGFSIAITEALACGTPVVITDACHFPEVAAAGAGAVVSLDPMEIATALIDVLSHPLAATAMGYKGRRLVFENYTWPQIARRTISLYDAYSPKTENSGLTAATR</sequence>
<gene>
    <name evidence="3" type="ORF">Q9313_19995</name>
</gene>
<dbReference type="EC" id="2.4.-.-" evidence="3"/>
<evidence type="ECO:0000313" key="4">
    <source>
        <dbReference type="Proteomes" id="UP001234585"/>
    </source>
</evidence>
<keyword evidence="4" id="KW-1185">Reference proteome</keyword>
<dbReference type="Pfam" id="PF13579">
    <property type="entry name" value="Glyco_trans_4_4"/>
    <property type="match status" value="1"/>
</dbReference>
<accession>A0AA50CSB4</accession>
<organism evidence="3 4">
    <name type="scientific">Shinella sumterensis</name>
    <dbReference type="NCBI Taxonomy" id="1967501"/>
    <lineage>
        <taxon>Bacteria</taxon>
        <taxon>Pseudomonadati</taxon>
        <taxon>Pseudomonadota</taxon>
        <taxon>Alphaproteobacteria</taxon>
        <taxon>Hyphomicrobiales</taxon>
        <taxon>Rhizobiaceae</taxon>
        <taxon>Shinella</taxon>
    </lineage>
</organism>
<evidence type="ECO:0000259" key="2">
    <source>
        <dbReference type="Pfam" id="PF13579"/>
    </source>
</evidence>
<dbReference type="Pfam" id="PF00534">
    <property type="entry name" value="Glycos_transf_1"/>
    <property type="match status" value="1"/>
</dbReference>
<reference evidence="3 4" key="1">
    <citation type="submission" date="2023-08" db="EMBL/GenBank/DDBJ databases">
        <title>Pathogen: clinical or host-associated sample.</title>
        <authorList>
            <person name="Hergert J."/>
            <person name="Casey R."/>
            <person name="Wagner J."/>
            <person name="Young E.L."/>
            <person name="Oakeson K.F."/>
        </authorList>
    </citation>
    <scope>NUCLEOTIDE SEQUENCE [LARGE SCALE GENOMIC DNA]</scope>
    <source>
        <strain evidence="3 4">1760953</strain>
        <plasmid evidence="3 4">unnamed1</plasmid>
    </source>
</reference>
<feature type="domain" description="Glycosyl transferase family 1" evidence="1">
    <location>
        <begin position="203"/>
        <end position="362"/>
    </location>
</feature>
<dbReference type="InterPro" id="IPR028098">
    <property type="entry name" value="Glyco_trans_4-like_N"/>
</dbReference>
<feature type="domain" description="Glycosyltransferase subfamily 4-like N-terminal" evidence="2">
    <location>
        <begin position="15"/>
        <end position="183"/>
    </location>
</feature>
<name>A0AA50CSB4_9HYPH</name>
<keyword evidence="3" id="KW-0808">Transferase</keyword>
<dbReference type="Gene3D" id="3.40.50.2000">
    <property type="entry name" value="Glycogen Phosphorylase B"/>
    <property type="match status" value="2"/>
</dbReference>
<protein>
    <submittedName>
        <fullName evidence="3">Glycosyltransferase</fullName>
        <ecNumber evidence="3">2.4.-.-</ecNumber>
    </submittedName>
</protein>
<dbReference type="GO" id="GO:0016757">
    <property type="term" value="F:glycosyltransferase activity"/>
    <property type="evidence" value="ECO:0007669"/>
    <property type="project" value="UniProtKB-KW"/>
</dbReference>
<proteinExistence type="predicted"/>
<dbReference type="CDD" id="cd03821">
    <property type="entry name" value="GT4_Bme6-like"/>
    <property type="match status" value="1"/>
</dbReference>
<dbReference type="EMBL" id="CP132303">
    <property type="protein sequence ID" value="WLS00349.1"/>
    <property type="molecule type" value="Genomic_DNA"/>
</dbReference>
<keyword evidence="3" id="KW-0328">Glycosyltransferase</keyword>
<dbReference type="AlphaFoldDB" id="A0AA50CSB4"/>
<dbReference type="SUPFAM" id="SSF53756">
    <property type="entry name" value="UDP-Glycosyltransferase/glycogen phosphorylase"/>
    <property type="match status" value="1"/>
</dbReference>
<dbReference type="RefSeq" id="WP_306039956.1">
    <property type="nucleotide sequence ID" value="NZ_CP132303.1"/>
</dbReference>
<keyword evidence="3" id="KW-0614">Plasmid</keyword>
<dbReference type="InterPro" id="IPR001296">
    <property type="entry name" value="Glyco_trans_1"/>
</dbReference>
<dbReference type="PANTHER" id="PTHR12526">
    <property type="entry name" value="GLYCOSYLTRANSFERASE"/>
    <property type="match status" value="1"/>
</dbReference>
<evidence type="ECO:0000259" key="1">
    <source>
        <dbReference type="Pfam" id="PF00534"/>
    </source>
</evidence>
<geneLocation type="plasmid" evidence="3 4">
    <name>unnamed1</name>
</geneLocation>